<dbReference type="Gene3D" id="3.30.70.240">
    <property type="match status" value="1"/>
</dbReference>
<dbReference type="Pfam" id="PF09186">
    <property type="entry name" value="DUF1949"/>
    <property type="match status" value="1"/>
</dbReference>
<dbReference type="InterPro" id="IPR036956">
    <property type="entry name" value="Impact_N_sf"/>
</dbReference>
<dbReference type="Pfam" id="PF01205">
    <property type="entry name" value="Impact_N"/>
    <property type="match status" value="1"/>
</dbReference>
<dbReference type="InterPro" id="IPR020568">
    <property type="entry name" value="Ribosomal_Su5_D2-typ_SF"/>
</dbReference>
<proteinExistence type="inferred from homology"/>
<dbReference type="PANTHER" id="PTHR16301">
    <property type="entry name" value="IMPACT-RELATED"/>
    <property type="match status" value="1"/>
</dbReference>
<protein>
    <submittedName>
        <fullName evidence="4">YigZ family protein</fullName>
    </submittedName>
</protein>
<dbReference type="InterPro" id="IPR035647">
    <property type="entry name" value="EFG_III/V"/>
</dbReference>
<evidence type="ECO:0000259" key="3">
    <source>
        <dbReference type="Pfam" id="PF09186"/>
    </source>
</evidence>
<dbReference type="GO" id="GO:0006446">
    <property type="term" value="P:regulation of translational initiation"/>
    <property type="evidence" value="ECO:0007669"/>
    <property type="project" value="TreeGrafter"/>
</dbReference>
<sequence>MMKKFITIKENSYDEFVEKKSTFITHLIRVTSEEEAREFIQKMKKKHYDATHVCSCYVVGDNNEITRANDDGEPSGTAGAPMLDVLVKNEIKNVCATVIRYFGGTKLGTGGLVRSYGGGVINALKNATLVERKDALEIRLELDYSLNGKIEYEIEKTNFIVNNLEYTDKIIYTIYVMEEDYDSFQSWIANLTNGQFKILSTHEKQLEFDIKD</sequence>
<gene>
    <name evidence="4" type="ORF">FOC49_02615</name>
</gene>
<dbReference type="InterPro" id="IPR001498">
    <property type="entry name" value="Impact_N"/>
</dbReference>
<accession>A0AAP9HF21</accession>
<evidence type="ECO:0000259" key="2">
    <source>
        <dbReference type="Pfam" id="PF01205"/>
    </source>
</evidence>
<dbReference type="InterPro" id="IPR015796">
    <property type="entry name" value="Impact_YigZ-like"/>
</dbReference>
<feature type="domain" description="UPF0029" evidence="3">
    <location>
        <begin position="140"/>
        <end position="195"/>
    </location>
</feature>
<name>A0AAP9HF21_9BACL</name>
<dbReference type="NCBIfam" id="TIGR00257">
    <property type="entry name" value="IMPACT_YIGZ"/>
    <property type="match status" value="1"/>
</dbReference>
<dbReference type="Gene3D" id="3.30.230.30">
    <property type="entry name" value="Impact, N-terminal domain"/>
    <property type="match status" value="1"/>
</dbReference>
<dbReference type="SUPFAM" id="SSF54211">
    <property type="entry name" value="Ribosomal protein S5 domain 2-like"/>
    <property type="match status" value="1"/>
</dbReference>
<dbReference type="PANTHER" id="PTHR16301:SF20">
    <property type="entry name" value="IMPACT FAMILY MEMBER YIGZ"/>
    <property type="match status" value="1"/>
</dbReference>
<dbReference type="InterPro" id="IPR015269">
    <property type="entry name" value="UPF0029_Impact_C"/>
</dbReference>
<evidence type="ECO:0000313" key="4">
    <source>
        <dbReference type="EMBL" id="QGS09916.1"/>
    </source>
</evidence>
<dbReference type="SUPFAM" id="SSF54980">
    <property type="entry name" value="EF-G C-terminal domain-like"/>
    <property type="match status" value="1"/>
</dbReference>
<keyword evidence="5" id="KW-1185">Reference proteome</keyword>
<reference evidence="4 5" key="1">
    <citation type="submission" date="2019-11" db="EMBL/GenBank/DDBJ databases">
        <title>FDA dAtabase for Regulatory Grade micrObial Sequences (FDA-ARGOS): Supporting development and validation of Infectious Disease Dx tests.</title>
        <authorList>
            <person name="Turner S."/>
            <person name="Byrd R."/>
            <person name="Tallon L."/>
            <person name="Sadzewicz L."/>
            <person name="Vavikolanu K."/>
            <person name="Mehta A."/>
            <person name="Aluvathingal J."/>
            <person name="Nadendla S."/>
            <person name="Myers T."/>
            <person name="Yan Y."/>
            <person name="Sichtig H."/>
        </authorList>
    </citation>
    <scope>NUCLEOTIDE SEQUENCE [LARGE SCALE GENOMIC DNA]</scope>
    <source>
        <strain evidence="4 5">FDAARGOS_741</strain>
    </source>
</reference>
<comment type="similarity">
    <text evidence="1">Belongs to the IMPACT family.</text>
</comment>
<evidence type="ECO:0000313" key="5">
    <source>
        <dbReference type="Proteomes" id="UP000425411"/>
    </source>
</evidence>
<dbReference type="EMBL" id="CP046314">
    <property type="protein sequence ID" value="QGS09916.1"/>
    <property type="molecule type" value="Genomic_DNA"/>
</dbReference>
<dbReference type="GO" id="GO:0005737">
    <property type="term" value="C:cytoplasm"/>
    <property type="evidence" value="ECO:0007669"/>
    <property type="project" value="TreeGrafter"/>
</dbReference>
<feature type="domain" description="Impact N-terminal" evidence="2">
    <location>
        <begin position="19"/>
        <end position="123"/>
    </location>
</feature>
<dbReference type="Proteomes" id="UP000425411">
    <property type="component" value="Chromosome"/>
</dbReference>
<dbReference type="AlphaFoldDB" id="A0AAP9HF21"/>
<evidence type="ECO:0000256" key="1">
    <source>
        <dbReference type="ARBA" id="ARBA00007665"/>
    </source>
</evidence>
<dbReference type="InterPro" id="IPR023582">
    <property type="entry name" value="Impact"/>
</dbReference>
<organism evidence="4 5">
    <name type="scientific">Gemella morbillorum</name>
    <dbReference type="NCBI Taxonomy" id="29391"/>
    <lineage>
        <taxon>Bacteria</taxon>
        <taxon>Bacillati</taxon>
        <taxon>Bacillota</taxon>
        <taxon>Bacilli</taxon>
        <taxon>Bacillales</taxon>
        <taxon>Gemellaceae</taxon>
        <taxon>Gemella</taxon>
    </lineage>
</organism>